<protein>
    <submittedName>
        <fullName evidence="1">Uncharacterized protein</fullName>
    </submittedName>
</protein>
<dbReference type="InterPro" id="IPR023606">
    <property type="entry name" value="CoA-Trfase_III_dom_1_sf"/>
</dbReference>
<dbReference type="EMBL" id="CP007057">
    <property type="protein sequence ID" value="AHG01989.1"/>
    <property type="molecule type" value="Genomic_DNA"/>
</dbReference>
<reference evidence="1 2" key="1">
    <citation type="submission" date="2014-01" db="EMBL/GenBank/DDBJ databases">
        <authorList>
            <consortium name="DOE Joint Genome Institute"/>
            <person name="Anderson I."/>
            <person name="Huntemann M."/>
            <person name="Han J."/>
            <person name="Chen A."/>
            <person name="Kyrpides N."/>
            <person name="Mavromatis K."/>
            <person name="Markowitz V."/>
            <person name="Palaniappan K."/>
            <person name="Ivanova N."/>
            <person name="Schaumberg A."/>
            <person name="Pati A."/>
            <person name="Liolios K."/>
            <person name="Nordberg H.P."/>
            <person name="Cantor M.N."/>
            <person name="Hua S.X."/>
            <person name="Woyke T."/>
        </authorList>
    </citation>
    <scope>NUCLEOTIDE SEQUENCE [LARGE SCALE GENOMIC DNA]</scope>
    <source>
        <strain evidence="1 2">XH-48</strain>
        <plasmid evidence="2">2</plasmid>
    </source>
</reference>
<dbReference type="Proteomes" id="UP000019024">
    <property type="component" value="Plasmid unnamed2"/>
</dbReference>
<evidence type="ECO:0000313" key="1">
    <source>
        <dbReference type="EMBL" id="AHG01989.1"/>
    </source>
</evidence>
<dbReference type="AlphaFoldDB" id="W0JTS9"/>
<geneLocation type="plasmid" evidence="1">
    <name>unnamed</name>
</geneLocation>
<organism evidence="1 2">
    <name type="scientific">Halostagnicola larsenii XH-48</name>
    <dbReference type="NCBI Taxonomy" id="797299"/>
    <lineage>
        <taxon>Archaea</taxon>
        <taxon>Methanobacteriati</taxon>
        <taxon>Methanobacteriota</taxon>
        <taxon>Stenosarchaea group</taxon>
        <taxon>Halobacteria</taxon>
        <taxon>Halobacteriales</taxon>
        <taxon>Natrialbaceae</taxon>
        <taxon>Halostagnicola</taxon>
    </lineage>
</organism>
<keyword evidence="1" id="KW-0614">Plasmid</keyword>
<dbReference type="SUPFAM" id="SSF89796">
    <property type="entry name" value="CoA-transferase family III (CaiB/BaiF)"/>
    <property type="match status" value="1"/>
</dbReference>
<accession>W0JTS9</accession>
<name>W0JTS9_9EURY</name>
<dbReference type="HOGENOM" id="CLU_2433746_0_0_2"/>
<evidence type="ECO:0000313" key="2">
    <source>
        <dbReference type="Proteomes" id="UP000019024"/>
    </source>
</evidence>
<sequence length="90" mass="9411">MQLDSVRILGLTRLLSSPKATQLLVTAGADVINAEDTDTVFEQFRSGVAERLEIDEGGQTGDGRRVGALAVSGADGIQFNTTAKSMGVTD</sequence>
<dbReference type="eggNOG" id="arCOG02304">
    <property type="taxonomic scope" value="Archaea"/>
</dbReference>
<keyword evidence="2" id="KW-1185">Reference proteome</keyword>
<proteinExistence type="predicted"/>
<gene>
    <name evidence="1" type="ORF">HALLA_01435</name>
</gene>
<dbReference type="KEGG" id="hlr:HALLA_01435"/>